<comment type="caution">
    <text evidence="3">The sequence shown here is derived from an EMBL/GenBank/DDBJ whole genome shotgun (WGS) entry which is preliminary data.</text>
</comment>
<protein>
    <submittedName>
        <fullName evidence="3">Phosphatidylethanolamine binding protein</fullName>
    </submittedName>
</protein>
<feature type="signal peptide" evidence="2">
    <location>
        <begin position="1"/>
        <end position="16"/>
    </location>
</feature>
<dbReference type="Pfam" id="PF01161">
    <property type="entry name" value="PBP"/>
    <property type="match status" value="1"/>
</dbReference>
<dbReference type="PANTHER" id="PTHR11362">
    <property type="entry name" value="PHOSPHATIDYLETHANOLAMINE-BINDING PROTEIN"/>
    <property type="match status" value="1"/>
</dbReference>
<dbReference type="CDD" id="cd00866">
    <property type="entry name" value="PEBP_euk"/>
    <property type="match status" value="1"/>
</dbReference>
<dbReference type="InterPro" id="IPR036610">
    <property type="entry name" value="PEBP-like_sf"/>
</dbReference>
<dbReference type="Gene3D" id="3.90.280.10">
    <property type="entry name" value="PEBP-like"/>
    <property type="match status" value="1"/>
</dbReference>
<dbReference type="EMBL" id="NBII01000001">
    <property type="protein sequence ID" value="PAV24395.1"/>
    <property type="molecule type" value="Genomic_DNA"/>
</dbReference>
<dbReference type="InParanoid" id="A0A286UYA0"/>
<dbReference type="OrthoDB" id="2506647at2759"/>
<accession>A0A286UYA0</accession>
<evidence type="ECO:0000256" key="1">
    <source>
        <dbReference type="SAM" id="MobiDB-lite"/>
    </source>
</evidence>
<evidence type="ECO:0000256" key="2">
    <source>
        <dbReference type="SAM" id="SignalP"/>
    </source>
</evidence>
<reference evidence="3 4" key="1">
    <citation type="journal article" date="2017" name="Mol. Ecol.">
        <title>Comparative and population genomic landscape of Phellinus noxius: A hypervariable fungus causing root rot in trees.</title>
        <authorList>
            <person name="Chung C.L."/>
            <person name="Lee T.J."/>
            <person name="Akiba M."/>
            <person name="Lee H.H."/>
            <person name="Kuo T.H."/>
            <person name="Liu D."/>
            <person name="Ke H.M."/>
            <person name="Yokoi T."/>
            <person name="Roa M.B."/>
            <person name="Lu M.J."/>
            <person name="Chang Y.Y."/>
            <person name="Ann P.J."/>
            <person name="Tsai J.N."/>
            <person name="Chen C.Y."/>
            <person name="Tzean S.S."/>
            <person name="Ota Y."/>
            <person name="Hattori T."/>
            <person name="Sahashi N."/>
            <person name="Liou R.F."/>
            <person name="Kikuchi T."/>
            <person name="Tsai I.J."/>
        </authorList>
    </citation>
    <scope>NUCLEOTIDE SEQUENCE [LARGE SCALE GENOMIC DNA]</scope>
    <source>
        <strain evidence="3 4">FFPRI411160</strain>
    </source>
</reference>
<organism evidence="3 4">
    <name type="scientific">Pyrrhoderma noxium</name>
    <dbReference type="NCBI Taxonomy" id="2282107"/>
    <lineage>
        <taxon>Eukaryota</taxon>
        <taxon>Fungi</taxon>
        <taxon>Dikarya</taxon>
        <taxon>Basidiomycota</taxon>
        <taxon>Agaricomycotina</taxon>
        <taxon>Agaricomycetes</taxon>
        <taxon>Hymenochaetales</taxon>
        <taxon>Hymenochaetaceae</taxon>
        <taxon>Pyrrhoderma</taxon>
    </lineage>
</organism>
<dbReference type="PANTHER" id="PTHR11362:SF140">
    <property type="entry name" value="PEBP-LIKE PROTEIN"/>
    <property type="match status" value="1"/>
</dbReference>
<gene>
    <name evidence="3" type="ORF">PNOK_0146300</name>
</gene>
<name>A0A286UYA0_9AGAM</name>
<dbReference type="InterPro" id="IPR008914">
    <property type="entry name" value="PEBP"/>
</dbReference>
<feature type="region of interest" description="Disordered" evidence="1">
    <location>
        <begin position="226"/>
        <end position="252"/>
    </location>
</feature>
<evidence type="ECO:0000313" key="4">
    <source>
        <dbReference type="Proteomes" id="UP000217199"/>
    </source>
</evidence>
<dbReference type="AlphaFoldDB" id="A0A286UYA0"/>
<proteinExistence type="predicted"/>
<keyword evidence="2" id="KW-0732">Signal</keyword>
<keyword evidence="4" id="KW-1185">Reference proteome</keyword>
<sequence>MFKSFLLLSAATLAIAQSSNTALEIEAIQAHFTNAGLVPDLLSTFDPSALMSVSFDGSSTIQPGQAFTSTEQVAPQPTVTITPANSSVSLGDTFTILMVDADIVGTDQSGGETRHWLLNGVTLSGSTENGNETVSNSSATSITAYAGPGPAEGSGAHRYVILLYTQPSSFSSPSDLSENAGVAKFSLADYVQSTGLQGPIAGTYFTVEIGTATASVSATSAVVTSTLPVPSSTSGSGSTGSSTGSSDSATETSNGATSIISHGFNSYFIAFASSVLAALAFA</sequence>
<dbReference type="STRING" id="2282107.A0A286UYA0"/>
<dbReference type="InterPro" id="IPR035810">
    <property type="entry name" value="PEBP_euk"/>
</dbReference>
<feature type="chain" id="PRO_5013594970" evidence="2">
    <location>
        <begin position="17"/>
        <end position="282"/>
    </location>
</feature>
<dbReference type="Proteomes" id="UP000217199">
    <property type="component" value="Unassembled WGS sequence"/>
</dbReference>
<dbReference type="SUPFAM" id="SSF49777">
    <property type="entry name" value="PEBP-like"/>
    <property type="match status" value="1"/>
</dbReference>
<evidence type="ECO:0000313" key="3">
    <source>
        <dbReference type="EMBL" id="PAV24395.1"/>
    </source>
</evidence>